<comment type="caution">
    <text evidence="4">The sequence shown here is derived from an EMBL/GenBank/DDBJ whole genome shotgun (WGS) entry which is preliminary data.</text>
</comment>
<evidence type="ECO:0000313" key="5">
    <source>
        <dbReference type="Proteomes" id="UP000275356"/>
    </source>
</evidence>
<reference evidence="4 5" key="1">
    <citation type="submission" date="2018-11" db="EMBL/GenBank/DDBJ databases">
        <title>Sequencing the genomes of 1000 actinobacteria strains.</title>
        <authorList>
            <person name="Klenk H.-P."/>
        </authorList>
    </citation>
    <scope>NUCLEOTIDE SEQUENCE [LARGE SCALE GENOMIC DNA]</scope>
    <source>
        <strain evidence="4 5">DSM 13521</strain>
    </source>
</reference>
<keyword evidence="5" id="KW-1185">Reference proteome</keyword>
<evidence type="ECO:0000313" key="4">
    <source>
        <dbReference type="EMBL" id="ROR95470.1"/>
    </source>
</evidence>
<sequence length="61" mass="6175">MIVLLLLATFLAGVVCGLALASTTGRRSRASSPTAHPAGPTGLEAITSDAVYGTPINKTTY</sequence>
<feature type="region of interest" description="Disordered" evidence="1">
    <location>
        <begin position="23"/>
        <end position="43"/>
    </location>
</feature>
<organism evidence="4 5">
    <name type="scientific">Salana multivorans</name>
    <dbReference type="NCBI Taxonomy" id="120377"/>
    <lineage>
        <taxon>Bacteria</taxon>
        <taxon>Bacillati</taxon>
        <taxon>Actinomycetota</taxon>
        <taxon>Actinomycetes</taxon>
        <taxon>Micrococcales</taxon>
        <taxon>Beutenbergiaceae</taxon>
        <taxon>Salana</taxon>
    </lineage>
</organism>
<dbReference type="EMBL" id="RKHQ01000001">
    <property type="protein sequence ID" value="ROR95470.1"/>
    <property type="molecule type" value="Genomic_DNA"/>
</dbReference>
<feature type="compositionally biased region" description="Low complexity" evidence="1">
    <location>
        <begin position="23"/>
        <end position="35"/>
    </location>
</feature>
<evidence type="ECO:0000313" key="3">
    <source>
        <dbReference type="EMBL" id="ROR93076.1"/>
    </source>
</evidence>
<gene>
    <name evidence="4" type="ORF">EDD28_0023</name>
    <name evidence="3" type="ORF">EDD28_2481</name>
</gene>
<dbReference type="Proteomes" id="UP000275356">
    <property type="component" value="Unassembled WGS sequence"/>
</dbReference>
<protein>
    <submittedName>
        <fullName evidence="4">Uncharacterized protein</fullName>
    </submittedName>
</protein>
<dbReference type="RefSeq" id="WP_170169297.1">
    <property type="nucleotide sequence ID" value="NZ_RKHQ01000001.1"/>
</dbReference>
<name>A0A3N2D6R7_9MICO</name>
<evidence type="ECO:0000256" key="2">
    <source>
        <dbReference type="SAM" id="SignalP"/>
    </source>
</evidence>
<feature type="chain" id="PRO_5036086918" evidence="2">
    <location>
        <begin position="22"/>
        <end position="61"/>
    </location>
</feature>
<proteinExistence type="predicted"/>
<dbReference type="AlphaFoldDB" id="A0A3N2D6R7"/>
<keyword evidence="2" id="KW-0732">Signal</keyword>
<evidence type="ECO:0000256" key="1">
    <source>
        <dbReference type="SAM" id="MobiDB-lite"/>
    </source>
</evidence>
<accession>A0A3N2D6R7</accession>
<feature type="signal peptide" evidence="2">
    <location>
        <begin position="1"/>
        <end position="21"/>
    </location>
</feature>
<dbReference type="EMBL" id="RKHQ01000002">
    <property type="protein sequence ID" value="ROR93076.1"/>
    <property type="molecule type" value="Genomic_DNA"/>
</dbReference>